<proteinExistence type="predicted"/>
<gene>
    <name evidence="2" type="ORF">BLA24_23820</name>
</gene>
<evidence type="ECO:0008006" key="4">
    <source>
        <dbReference type="Google" id="ProtNLM"/>
    </source>
</evidence>
<dbReference type="EMBL" id="NHZO01000154">
    <property type="protein sequence ID" value="PHQ49110.1"/>
    <property type="molecule type" value="Genomic_DNA"/>
</dbReference>
<comment type="caution">
    <text evidence="2">The sequence shown here is derived from an EMBL/GenBank/DDBJ whole genome shotgun (WGS) entry which is preliminary data.</text>
</comment>
<keyword evidence="3" id="KW-1185">Reference proteome</keyword>
<evidence type="ECO:0000256" key="1">
    <source>
        <dbReference type="SAM" id="MobiDB-lite"/>
    </source>
</evidence>
<name>A0A2G1XD18_STRCJ</name>
<accession>A0A2G1XD18</accession>
<protein>
    <recommendedName>
        <fullName evidence="4">DUF4232 domain-containing protein</fullName>
    </recommendedName>
</protein>
<evidence type="ECO:0000313" key="2">
    <source>
        <dbReference type="EMBL" id="PHQ49110.1"/>
    </source>
</evidence>
<dbReference type="Proteomes" id="UP000222531">
    <property type="component" value="Unassembled WGS sequence"/>
</dbReference>
<sequence length="204" mass="19823">MKLRHVRAAAIFGICVVALTGARGHHGGSCGGSSHSSSHSSSGGSTSGGSTTGGDSSSGTFGGTTSGGSTTGGTTGSGTSSGTTSGTTGDSSSGSSSVLGSSGGGSGSAMSDIKILSCSYSDRLGITAKVQATNSSATRYDYRLTVKFYGPDRALLATRNPSIPSVGPGKTDTLDVSTPYVPKPGTSGTVRCEIPTVTRTAASF</sequence>
<feature type="compositionally biased region" description="Low complexity" evidence="1">
    <location>
        <begin position="77"/>
        <end position="100"/>
    </location>
</feature>
<dbReference type="AlphaFoldDB" id="A0A2G1XD18"/>
<dbReference type="OrthoDB" id="4337465at2"/>
<evidence type="ECO:0000313" key="3">
    <source>
        <dbReference type="Proteomes" id="UP000222531"/>
    </source>
</evidence>
<feature type="region of interest" description="Disordered" evidence="1">
    <location>
        <begin position="26"/>
        <end position="108"/>
    </location>
</feature>
<organism evidence="2 3">
    <name type="scientific">Streptomyces cinnamoneus</name>
    <name type="common">Streptoverticillium cinnamoneum</name>
    <dbReference type="NCBI Taxonomy" id="53446"/>
    <lineage>
        <taxon>Bacteria</taxon>
        <taxon>Bacillati</taxon>
        <taxon>Actinomycetota</taxon>
        <taxon>Actinomycetes</taxon>
        <taxon>Kitasatosporales</taxon>
        <taxon>Streptomycetaceae</taxon>
        <taxon>Streptomyces</taxon>
        <taxon>Streptomyces cinnamoneus group</taxon>
    </lineage>
</organism>
<feature type="compositionally biased region" description="Low complexity" evidence="1">
    <location>
        <begin position="32"/>
        <end position="44"/>
    </location>
</feature>
<feature type="compositionally biased region" description="Gly residues" evidence="1">
    <location>
        <begin position="60"/>
        <end position="76"/>
    </location>
</feature>
<reference evidence="2 3" key="1">
    <citation type="journal article" date="2017" name="Biochemistry">
        <title>Identification of the Biosynthetic Pathway for the Antibiotic Bicyclomycin.</title>
        <authorList>
            <person name="Patteson J."/>
            <person name="Cai W."/>
            <person name="Johnson R.A."/>
            <person name="Santa Maria K."/>
            <person name="Li B."/>
        </authorList>
    </citation>
    <scope>NUCLEOTIDE SEQUENCE [LARGE SCALE GENOMIC DNA]</scope>
    <source>
        <strain evidence="2 3">ATCC 21532</strain>
    </source>
</reference>